<dbReference type="GO" id="GO:0003857">
    <property type="term" value="F:(3S)-3-hydroxyacyl-CoA dehydrogenase (NAD+) activity"/>
    <property type="evidence" value="ECO:0007669"/>
    <property type="project" value="TreeGrafter"/>
</dbReference>
<dbReference type="Proteomes" id="UP000028411">
    <property type="component" value="Unassembled WGS sequence"/>
</dbReference>
<evidence type="ECO:0000259" key="1">
    <source>
        <dbReference type="Pfam" id="PF01575"/>
    </source>
</evidence>
<dbReference type="Pfam" id="PF22622">
    <property type="entry name" value="MFE-2_hydrat-2_N"/>
    <property type="match status" value="1"/>
</dbReference>
<proteinExistence type="predicted"/>
<dbReference type="GO" id="GO:0004300">
    <property type="term" value="F:enoyl-CoA hydratase activity"/>
    <property type="evidence" value="ECO:0007669"/>
    <property type="project" value="TreeGrafter"/>
</dbReference>
<evidence type="ECO:0000313" key="3">
    <source>
        <dbReference type="EMBL" id="KEQ51613.1"/>
    </source>
</evidence>
<dbReference type="InterPro" id="IPR002539">
    <property type="entry name" value="MaoC-like_dom"/>
</dbReference>
<dbReference type="PATRIC" id="fig|46429.4.peg.4102"/>
<gene>
    <name evidence="3" type="ORF">BV95_04116</name>
</gene>
<evidence type="ECO:0000259" key="2">
    <source>
        <dbReference type="Pfam" id="PF22622"/>
    </source>
</evidence>
<evidence type="ECO:0000313" key="4">
    <source>
        <dbReference type="Proteomes" id="UP000028411"/>
    </source>
</evidence>
<sequence length="308" mass="33780">MRQRIGVHRCLGETPSEWRQPMTIDPAYLLGLPPRITHHNLTRRDTILYALGVGAGHDPDDRSELPFVYEDGLQALPTMPVVLAYPGFWQKEPSYGIDWKRLLHGEQSVTLHAPLPVEGELRGETTIDMIVDKGADKGALLYASRRIYDNANLLLATVRQVSFLRGDGGCGGPGGQPIPPHPIPERPCDATATMQTRPEQALLYRLSGDYNPLHLDPAVAAEAGLPRPILHGLCTFGVAGRAVLKLLCGNDSSRLKRLDCRFTAPTFPGDAIRVSVWREGPGRAAFQADVPGRNVLALNNGYVEFEEN</sequence>
<organism evidence="3 4">
    <name type="scientific">Sphingobium chlorophenolicum</name>
    <dbReference type="NCBI Taxonomy" id="46429"/>
    <lineage>
        <taxon>Bacteria</taxon>
        <taxon>Pseudomonadati</taxon>
        <taxon>Pseudomonadota</taxon>
        <taxon>Alphaproteobacteria</taxon>
        <taxon>Sphingomonadales</taxon>
        <taxon>Sphingomonadaceae</taxon>
        <taxon>Sphingobium</taxon>
    </lineage>
</organism>
<feature type="domain" description="MaoC-like" evidence="1">
    <location>
        <begin position="184"/>
        <end position="287"/>
    </location>
</feature>
<dbReference type="Pfam" id="PF01575">
    <property type="entry name" value="MaoC_dehydratas"/>
    <property type="match status" value="1"/>
</dbReference>
<protein>
    <submittedName>
        <fullName evidence="3">3-alpha,7-alpha, 12-alpha-trihydroxy-5-beta-cholest-24-enoyl-CoAhydratase</fullName>
        <ecNumber evidence="3">4.2.1.107</ecNumber>
    </submittedName>
</protein>
<dbReference type="InterPro" id="IPR054357">
    <property type="entry name" value="MFE-2_N"/>
</dbReference>
<name>A0A081R8U0_SPHCR</name>
<dbReference type="CDD" id="cd03448">
    <property type="entry name" value="HDE_HSD"/>
    <property type="match status" value="1"/>
</dbReference>
<reference evidence="3 4" key="1">
    <citation type="submission" date="2014-02" db="EMBL/GenBank/DDBJ databases">
        <title>Whole genome sequence of Sphingobium chlorophenolicum NBRC 16172.</title>
        <authorList>
            <person name="Gan H.M."/>
            <person name="Gan H.Y."/>
            <person name="Chew T.H."/>
            <person name="Savka M.A."/>
        </authorList>
    </citation>
    <scope>NUCLEOTIDE SEQUENCE [LARGE SCALE GENOMIC DNA]</scope>
    <source>
        <strain evidence="3 4">NBRC 16172</strain>
    </source>
</reference>
<dbReference type="Gene3D" id="3.10.129.10">
    <property type="entry name" value="Hotdog Thioesterase"/>
    <property type="match status" value="1"/>
</dbReference>
<keyword evidence="3" id="KW-0456">Lyase</keyword>
<feature type="domain" description="Peroxisomal multifunctional enzyme type 2-like N-terminal" evidence="2">
    <location>
        <begin position="40"/>
        <end position="166"/>
    </location>
</feature>
<dbReference type="GO" id="GO:0006635">
    <property type="term" value="P:fatty acid beta-oxidation"/>
    <property type="evidence" value="ECO:0007669"/>
    <property type="project" value="TreeGrafter"/>
</dbReference>
<accession>A0A081R8U0</accession>
<dbReference type="SUPFAM" id="SSF54637">
    <property type="entry name" value="Thioesterase/thiol ester dehydrase-isomerase"/>
    <property type="match status" value="2"/>
</dbReference>
<dbReference type="GO" id="GO:0044594">
    <property type="term" value="F:17-beta-hydroxysteroid dehydrogenase (NAD+) activity"/>
    <property type="evidence" value="ECO:0007669"/>
    <property type="project" value="TreeGrafter"/>
</dbReference>
<dbReference type="AlphaFoldDB" id="A0A081R8U0"/>
<dbReference type="eggNOG" id="COG2030">
    <property type="taxonomic scope" value="Bacteria"/>
</dbReference>
<dbReference type="EMBL" id="JFHR01000074">
    <property type="protein sequence ID" value="KEQ51613.1"/>
    <property type="molecule type" value="Genomic_DNA"/>
</dbReference>
<dbReference type="InterPro" id="IPR029069">
    <property type="entry name" value="HotDog_dom_sf"/>
</dbReference>
<dbReference type="GO" id="GO:0033989">
    <property type="term" value="F:3alpha,7alpha,12alpha-trihydroxy-5beta-cholest-24-enoyl-CoA hydratase activity"/>
    <property type="evidence" value="ECO:0007669"/>
    <property type="project" value="UniProtKB-EC"/>
</dbReference>
<dbReference type="PANTHER" id="PTHR13078:SF56">
    <property type="entry name" value="PEROXISOMAL MULTIFUNCTIONAL ENZYME TYPE 2"/>
    <property type="match status" value="1"/>
</dbReference>
<dbReference type="EC" id="4.2.1.107" evidence="3"/>
<comment type="caution">
    <text evidence="3">The sequence shown here is derived from an EMBL/GenBank/DDBJ whole genome shotgun (WGS) entry which is preliminary data.</text>
</comment>
<dbReference type="PANTHER" id="PTHR13078">
    <property type="entry name" value="PEROXISOMAL MULTIFUNCTIONAL ENZYME TYPE 2-RELATED"/>
    <property type="match status" value="1"/>
</dbReference>
<dbReference type="OrthoDB" id="5522043at2"/>